<dbReference type="GO" id="GO:0005524">
    <property type="term" value="F:ATP binding"/>
    <property type="evidence" value="ECO:0007669"/>
    <property type="project" value="InterPro"/>
</dbReference>
<dbReference type="EMBL" id="FNDG01000009">
    <property type="protein sequence ID" value="SDH96530.1"/>
    <property type="molecule type" value="Genomic_DNA"/>
</dbReference>
<feature type="domain" description="DUF7902" evidence="4">
    <location>
        <begin position="607"/>
        <end position="689"/>
    </location>
</feature>
<dbReference type="Pfam" id="PF25472">
    <property type="entry name" value="DUF7902"/>
    <property type="match status" value="1"/>
</dbReference>
<name>A0A1G8GQF4_9GAMM</name>
<organism evidence="5 6">
    <name type="scientific">Phytopseudomonas flavescens</name>
    <dbReference type="NCBI Taxonomy" id="29435"/>
    <lineage>
        <taxon>Bacteria</taxon>
        <taxon>Pseudomonadati</taxon>
        <taxon>Pseudomonadota</taxon>
        <taxon>Gammaproteobacteria</taxon>
        <taxon>Pseudomonadales</taxon>
        <taxon>Pseudomonadaceae</taxon>
        <taxon>Phytopseudomonas</taxon>
    </lineage>
</organism>
<protein>
    <submittedName>
        <fullName evidence="5">AAA domain (Dynein-related subfamily)</fullName>
    </submittedName>
</protein>
<feature type="domain" description="DUF3686" evidence="3">
    <location>
        <begin position="38"/>
        <end position="485"/>
    </location>
</feature>
<dbReference type="GO" id="GO:0016887">
    <property type="term" value="F:ATP hydrolysis activity"/>
    <property type="evidence" value="ECO:0007669"/>
    <property type="project" value="InterPro"/>
</dbReference>
<evidence type="ECO:0000313" key="6">
    <source>
        <dbReference type="Proteomes" id="UP000198606"/>
    </source>
</evidence>
<proteinExistence type="predicted"/>
<evidence type="ECO:0000259" key="2">
    <source>
        <dbReference type="Pfam" id="PF07728"/>
    </source>
</evidence>
<dbReference type="InterPro" id="IPR011704">
    <property type="entry name" value="ATPase_dyneun-rel_AAA"/>
</dbReference>
<sequence length="1743" mass="196406">MSDAQAENTQQDMLDKAVAEGGAYEVLHKRLQEQGLRLRQNTEALNEQRLQEFGSSQMEVTGRVRIRTENNCIARDIVQVGDWLLFGYNVFLGLKKETSVADVFSLYRLVEGPEGYEAESIALDGTFLAQSGFVNDFNELYTYYKNTRLLQLAIRDGKLLASFQIGERITDIRVFRWSLSLDGKDVRYIDNRGERDIALPAPFDFEWQKTTREMTVNGRFPHLNILDTVFVETIGGDLTIKVENNTEKGEGIYREEVVDKTQSLDDAQVEFAALGSLILLKILPYREEQWRYLVFNRLTRKVERIDAIGLACVQLPEDHGIIFPGGYYLQNGERKTFEQSMAGMRFKRSVRSPNGEDVQYIFYHPGEGRAVLLTYNLVTRQLQNPIFGHGYARLEDGRMVIFSAEGSEPTRIHPMQIWQTPFCSEEYAARQPARSGFFGRIGNAELVRGVSDLFNLSREIDSREVSVPRYTLLCQNTRRLFDVYHWLSDPQCAGMAPLLREIAATGELVLDEFEKVESIRQQSATAMASAEHRQKALLESLRSESWDKVEQYVEALNAITAQRGQLLTIRDYRYIDVARIDAMEQALLEAREQTAAATSRYLAGDTALQPYHDNLQALDAQAQKAETVAQLAEPLAGLGEMAANLDMLSGLMASLQIDDATERTRIVDAISEVYAKLNQAKARAEQRRKGLGSTETVAQFGAQFKLFSQSITNALALAQDPERCDEQLSRLLVQLEELESQFGDHEQFLGDILAKREELLETFEAHKQTLLDERQRKAQALLDAARRILDSLGRRTARFDQAEELNAFFAADPLILKLRELAERLRELKDSVKADDVEARLKGARDQAVRALRDKSELFEEGGDVIKLGPRHRFAVNTQELDLTLLPRGDGLFLHLTGTDFLEPLHDRELEALRDYWQVALESESAALYRGEFLAGLVLDAAVRNAEGLSLDLLKAQMSQPEELIKRIREFAAPRYKEGYQKGIHDQDAMAILLRLLALREGAGLLTYTPLARGFALFFWNRWREDIDAAHWAERAHTCANIRKLFGRDEGLVQLRAEVLAAMQGFLARHPMPLEAAPLREAAEYLVEELAAERVEFVVSKYARDLLDGLRQHLQSAHMWDGYLQAQERLRARPDQRWALAENWLHAYCAEQSAASQAYVAEAVALGLIDAELPVRVTEADLQVRVDGLLGEHPGIEQGTLAFALDDFFQRLRHHRETFLPALQRYQALRQEVVNRERDALRLSEFKPRPLSSFVRNKLINDVYLGVIGDNLAKQMGTAGESKRTDLMGLLMLISPPGYGKTTLMEYVAHRLGLIFMKINGPALGHEVRSIDPAQAPDATSRQELEKLNLALEMGNNVMLYVDDIQHTHPEFLQKFISLCDGTRRIEGVWKGRTKTYDMRGKKFCVVMSGNPYTESGDVFKIPDMLANRADIYNLGDTLGGMEEAFALSYIENGLTSNPVLAPLATRDMADVYRFVAKAEGKPFSSNELSHGYSGAEVNEIVSTLQRLMQVRDVVLKVNQQYIASAAQANEYRTEPSFKLQGSYRNMNKMAEKISSVMNDAELLQLIADHYQGESQLLTTGAEENLLKLAELRGNQTPEQLERWAQIKRDFMRNKAMGGSDSDIGGRVVAQLSDLVEGVRGLARREQAAPAPAAVPWQELLAGLERLREVQPKVEVAVQAPPQPGIQALLERLADGLQDGVVPLINAMDKKIDIDLGTHKRMGDMAQQLREIARMMGQGGDTP</sequence>
<dbReference type="Proteomes" id="UP000198606">
    <property type="component" value="Unassembled WGS sequence"/>
</dbReference>
<dbReference type="RefSeq" id="WP_084306339.1">
    <property type="nucleotide sequence ID" value="NZ_FNDG01000009.1"/>
</dbReference>
<keyword evidence="1" id="KW-0175">Coiled coil</keyword>
<evidence type="ECO:0000259" key="3">
    <source>
        <dbReference type="Pfam" id="PF12458"/>
    </source>
</evidence>
<accession>A0A1G8GQF4</accession>
<dbReference type="SUPFAM" id="SSF52540">
    <property type="entry name" value="P-loop containing nucleoside triphosphate hydrolases"/>
    <property type="match status" value="1"/>
</dbReference>
<evidence type="ECO:0000256" key="1">
    <source>
        <dbReference type="SAM" id="Coils"/>
    </source>
</evidence>
<feature type="domain" description="ATPase dynein-related AAA" evidence="2">
    <location>
        <begin position="1291"/>
        <end position="1418"/>
    </location>
</feature>
<dbReference type="Pfam" id="PF07728">
    <property type="entry name" value="AAA_5"/>
    <property type="match status" value="1"/>
</dbReference>
<dbReference type="Pfam" id="PF12458">
    <property type="entry name" value="DUF3686"/>
    <property type="match status" value="1"/>
</dbReference>
<evidence type="ECO:0000259" key="4">
    <source>
        <dbReference type="Pfam" id="PF25472"/>
    </source>
</evidence>
<dbReference type="InterPro" id="IPR027417">
    <property type="entry name" value="P-loop_NTPase"/>
</dbReference>
<reference evidence="5 6" key="1">
    <citation type="submission" date="2016-10" db="EMBL/GenBank/DDBJ databases">
        <authorList>
            <person name="de Groot N.N."/>
        </authorList>
    </citation>
    <scope>NUCLEOTIDE SEQUENCE [LARGE SCALE GENOMIC DNA]</scope>
    <source>
        <strain evidence="5 6">LMG 18387</strain>
    </source>
</reference>
<dbReference type="InterPro" id="IPR020958">
    <property type="entry name" value="DUF3686"/>
</dbReference>
<evidence type="ECO:0000313" key="5">
    <source>
        <dbReference type="EMBL" id="SDH96530.1"/>
    </source>
</evidence>
<dbReference type="InterPro" id="IPR057224">
    <property type="entry name" value="DUF7902"/>
</dbReference>
<dbReference type="STRING" id="29435.SAMN05216588_109144"/>
<gene>
    <name evidence="5" type="ORF">SAMN05216588_109144</name>
</gene>
<feature type="coiled-coil region" evidence="1">
    <location>
        <begin position="815"/>
        <end position="854"/>
    </location>
</feature>
<dbReference type="Gene3D" id="3.40.50.300">
    <property type="entry name" value="P-loop containing nucleotide triphosphate hydrolases"/>
    <property type="match status" value="1"/>
</dbReference>